<proteinExistence type="inferred from homology"/>
<dbReference type="Pfam" id="PF01546">
    <property type="entry name" value="Peptidase_M20"/>
    <property type="match status" value="1"/>
</dbReference>
<dbReference type="PROSITE" id="PS00758">
    <property type="entry name" value="ARGE_DAPE_CPG2_1"/>
    <property type="match status" value="1"/>
</dbReference>
<evidence type="ECO:0000256" key="1">
    <source>
        <dbReference type="ARBA" id="ARBA00001947"/>
    </source>
</evidence>
<keyword evidence="3" id="KW-0479">Metal-binding</keyword>
<name>A0A5N7BZM6_PETAA</name>
<evidence type="ECO:0000259" key="6">
    <source>
        <dbReference type="Pfam" id="PF00291"/>
    </source>
</evidence>
<dbReference type="Proteomes" id="UP000326877">
    <property type="component" value="Unassembled WGS sequence"/>
</dbReference>
<dbReference type="InterPro" id="IPR050072">
    <property type="entry name" value="Peptidase_M20A"/>
</dbReference>
<dbReference type="AlphaFoldDB" id="A0A5N7BZM6"/>
<dbReference type="Gene3D" id="3.30.70.360">
    <property type="match status" value="1"/>
</dbReference>
<dbReference type="InterPro" id="IPR001261">
    <property type="entry name" value="ArgE/DapE_CS"/>
</dbReference>
<feature type="domain" description="Peptidase M20 dimerisation" evidence="7">
    <location>
        <begin position="609"/>
        <end position="715"/>
    </location>
</feature>
<dbReference type="OrthoDB" id="10059875at2759"/>
<evidence type="ECO:0000256" key="2">
    <source>
        <dbReference type="ARBA" id="ARBA00006247"/>
    </source>
</evidence>
<dbReference type="SUPFAM" id="SSF55031">
    <property type="entry name" value="Bacterial exopeptidase dimerisation domain"/>
    <property type="match status" value="1"/>
</dbReference>
<dbReference type="EMBL" id="ML735295">
    <property type="protein sequence ID" value="KAE8387290.1"/>
    <property type="molecule type" value="Genomic_DNA"/>
</dbReference>
<keyword evidence="4" id="KW-0378">Hydrolase</keyword>
<dbReference type="GO" id="GO:0016787">
    <property type="term" value="F:hydrolase activity"/>
    <property type="evidence" value="ECO:0007669"/>
    <property type="project" value="UniProtKB-KW"/>
</dbReference>
<dbReference type="InterPro" id="IPR011650">
    <property type="entry name" value="Peptidase_M20_dimer"/>
</dbReference>
<dbReference type="PANTHER" id="PTHR43808:SF25">
    <property type="entry name" value="PEPTIDASE M20 DIMERISATION DOMAIN-CONTAINING PROTEIN"/>
    <property type="match status" value="1"/>
</dbReference>
<dbReference type="Gene3D" id="3.40.630.10">
    <property type="entry name" value="Zn peptidases"/>
    <property type="match status" value="2"/>
</dbReference>
<evidence type="ECO:0000259" key="7">
    <source>
        <dbReference type="Pfam" id="PF07687"/>
    </source>
</evidence>
<dbReference type="InterPro" id="IPR036264">
    <property type="entry name" value="Bact_exopeptidase_dim_dom"/>
</dbReference>
<comment type="similarity">
    <text evidence="2">Belongs to the peptidase M20A family.</text>
</comment>
<dbReference type="SUPFAM" id="SSF53686">
    <property type="entry name" value="Tryptophan synthase beta subunit-like PLP-dependent enzymes"/>
    <property type="match status" value="1"/>
</dbReference>
<dbReference type="InterPro" id="IPR002933">
    <property type="entry name" value="Peptidase_M20"/>
</dbReference>
<reference evidence="8" key="1">
    <citation type="submission" date="2019-04" db="EMBL/GenBank/DDBJ databases">
        <title>Friends and foes A comparative genomics studyof 23 Aspergillus species from section Flavi.</title>
        <authorList>
            <consortium name="DOE Joint Genome Institute"/>
            <person name="Kjaerbolling I."/>
            <person name="Vesth T."/>
            <person name="Frisvad J.C."/>
            <person name="Nybo J.L."/>
            <person name="Theobald S."/>
            <person name="Kildgaard S."/>
            <person name="Isbrandt T."/>
            <person name="Kuo A."/>
            <person name="Sato A."/>
            <person name="Lyhne E.K."/>
            <person name="Kogle M.E."/>
            <person name="Wiebenga A."/>
            <person name="Kun R.S."/>
            <person name="Lubbers R.J."/>
            <person name="Makela M.R."/>
            <person name="Barry K."/>
            <person name="Chovatia M."/>
            <person name="Clum A."/>
            <person name="Daum C."/>
            <person name="Haridas S."/>
            <person name="He G."/>
            <person name="LaButti K."/>
            <person name="Lipzen A."/>
            <person name="Mondo S."/>
            <person name="Riley R."/>
            <person name="Salamov A."/>
            <person name="Simmons B.A."/>
            <person name="Magnuson J.K."/>
            <person name="Henrissat B."/>
            <person name="Mortensen U.H."/>
            <person name="Larsen T.O."/>
            <person name="Devries R.P."/>
            <person name="Grigoriev I.V."/>
            <person name="Machida M."/>
            <person name="Baker S.E."/>
            <person name="Andersen M.R."/>
        </authorList>
    </citation>
    <scope>NUCLEOTIDE SEQUENCE [LARGE SCALE GENOMIC DNA]</scope>
    <source>
        <strain evidence="8">IBT 14317</strain>
    </source>
</reference>
<dbReference type="GO" id="GO:0046872">
    <property type="term" value="F:metal ion binding"/>
    <property type="evidence" value="ECO:0007669"/>
    <property type="project" value="UniProtKB-KW"/>
</dbReference>
<dbReference type="PANTHER" id="PTHR43808">
    <property type="entry name" value="ACETYLORNITHINE DEACETYLASE"/>
    <property type="match status" value="1"/>
</dbReference>
<evidence type="ECO:0000256" key="3">
    <source>
        <dbReference type="ARBA" id="ARBA00022723"/>
    </source>
</evidence>
<keyword evidence="5" id="KW-0862">Zinc</keyword>
<protein>
    <submittedName>
        <fullName evidence="8">Tryptophan synthase beta subunit-like PLP-dependent enzyme</fullName>
    </submittedName>
</protein>
<organism evidence="8">
    <name type="scientific">Petromyces alliaceus</name>
    <name type="common">Aspergillus alliaceus</name>
    <dbReference type="NCBI Taxonomy" id="209559"/>
    <lineage>
        <taxon>Eukaryota</taxon>
        <taxon>Fungi</taxon>
        <taxon>Dikarya</taxon>
        <taxon>Ascomycota</taxon>
        <taxon>Pezizomycotina</taxon>
        <taxon>Eurotiomycetes</taxon>
        <taxon>Eurotiomycetidae</taxon>
        <taxon>Eurotiales</taxon>
        <taxon>Aspergillaceae</taxon>
        <taxon>Aspergillus</taxon>
        <taxon>Aspergillus subgen. Circumdati</taxon>
    </lineage>
</organism>
<dbReference type="SUPFAM" id="SSF53187">
    <property type="entry name" value="Zn-dependent exopeptidases"/>
    <property type="match status" value="2"/>
</dbReference>
<evidence type="ECO:0000313" key="8">
    <source>
        <dbReference type="EMBL" id="KAE8387290.1"/>
    </source>
</evidence>
<evidence type="ECO:0000256" key="4">
    <source>
        <dbReference type="ARBA" id="ARBA00022801"/>
    </source>
</evidence>
<feature type="domain" description="Tryptophan synthase beta chain-like PALP" evidence="6">
    <location>
        <begin position="165"/>
        <end position="418"/>
    </location>
</feature>
<dbReference type="Pfam" id="PF07687">
    <property type="entry name" value="M20_dimer"/>
    <property type="match status" value="1"/>
</dbReference>
<dbReference type="InterPro" id="IPR001926">
    <property type="entry name" value="TrpB-like_PALP"/>
</dbReference>
<dbReference type="InterPro" id="IPR036052">
    <property type="entry name" value="TrpB-like_PALP_sf"/>
</dbReference>
<gene>
    <name evidence="8" type="ORF">BDV23DRAFT_174761</name>
</gene>
<accession>A0A5N7BZM6</accession>
<dbReference type="Pfam" id="PF00291">
    <property type="entry name" value="PALP"/>
    <property type="match status" value="1"/>
</dbReference>
<sequence>MYFTKRSGRALFANSPKQFSTTFRRQLSGLKINNNRLWETLHETCEWGAAHRYGPKSTDTGMARLTLTDDDARMRRWLDNEVTKLGCTLYVDQMGNMFARQKGRLNSSAPMTAMGSHLDTQPRGGRYDGILGVMAALEVLRTMKENGYQTNYDVGLVNWTNEEGARFPKSMCASSGNHGRAVAFVARLLGTKADIFVPRSMDEGTQRRIGSEGARVIVVPSDYDQAVREAADAARAIDGGILVQDTAFEGYEDIPSWIVEGYSTMMMEIDEQVAKEGLQCNVVVTPVGVGSLAHTVARHCKSRDAPVSVVAAEPDSAPCLHSSLSAGKPVAVQTSSTIMDGMNCGTVSSTAWSDLRRFVDACVTISCYESHSAVQYLAAQSITAGPCGAASLAAFKRLAATKEAGTLLNKNSVVVLLCTEGPRAYPIPKDVSVEDPVGLTRILTTINSSNPSLSLTDGVGENQIANYLAAWFTHRGVEHHWVETISGRPSIVGVLRGSGGGKSLMFNGHIDTVSLSSYEKDALSGALGEKDGRRVVFGRGSLDMKGGLAVALAALSAAKASGNALRGDVIVAAVSDEEDASQGTHDVLAAGWRADAALIPEPTMGQIVIAHKGFVWIEVDILGVAAHGSNPAAGQDAILYAGWFLRALEQYRQQLPVDDILGPASLHCGLIQGGEEPSSYPAKCTITVEFRTIPCQTQASILGDLKSLLEGIARENPRFHYAEPRATMFRPTQKLSADHPFVKQAAACATTVLGECPQISSAPFWCDAALLSEAEIPAIVYGPKGEGLHGKEEWVEVESLQQQEKVFRKLIEDFCQ</sequence>
<dbReference type="Gene3D" id="3.40.50.1100">
    <property type="match status" value="1"/>
</dbReference>
<comment type="cofactor">
    <cofactor evidence="1">
        <name>Zn(2+)</name>
        <dbReference type="ChEBI" id="CHEBI:29105"/>
    </cofactor>
</comment>
<evidence type="ECO:0000256" key="5">
    <source>
        <dbReference type="ARBA" id="ARBA00022833"/>
    </source>
</evidence>